<dbReference type="EMBL" id="KM886863">
    <property type="protein sequence ID" value="AJA33918.1"/>
    <property type="molecule type" value="Genomic_DNA"/>
</dbReference>
<dbReference type="InterPro" id="IPR013384">
    <property type="entry name" value="Flagell_FlgL"/>
</dbReference>
<sequence>MRVSSKMEYSDFLKNLQISTNKVQKTMNQLSSLKEVNKASDNPLLVAKILDLNVSISQNKTYGQTISDSTLWSQTQDSALDNVSTLMLNIRNLIESSANSGTATPAVYNANRKEISQSISGIVDALNTNYDGRYIFGGTKTQEPPFAVIKDAEGAAVSLEYRGNVDNLQREISDGVSLDLATDGSRLMHADGSSGIDKDSKSELTEFFSGLIDTLKSGDPDRKLSSEYLSGIDKFTENFTDYRSKIGSIENRLSSASARNKSEKNTLAETLSNKQDVDVAEKYMEYQNQMIAYRSTLAMGTKVMQTSILDYLR</sequence>
<comment type="similarity">
    <text evidence="2">Belongs to the bacterial flagellin family.</text>
</comment>
<evidence type="ECO:0000256" key="3">
    <source>
        <dbReference type="ARBA" id="ARBA00023143"/>
    </source>
</evidence>
<dbReference type="InterPro" id="IPR001492">
    <property type="entry name" value="Flagellin"/>
</dbReference>
<keyword evidence="4" id="KW-0282">Flagellum</keyword>
<keyword evidence="4" id="KW-0966">Cell projection</keyword>
<evidence type="ECO:0000256" key="1">
    <source>
        <dbReference type="ARBA" id="ARBA00004365"/>
    </source>
</evidence>
<proteinExistence type="inferred from homology"/>
<dbReference type="RefSeq" id="WP_039098844.1">
    <property type="nucleotide sequence ID" value="NZ_CP015494.1"/>
</dbReference>
<gene>
    <name evidence="4" type="primary">flgL</name>
</gene>
<keyword evidence="4" id="KW-0969">Cilium</keyword>
<dbReference type="SUPFAM" id="SSF64518">
    <property type="entry name" value="Phase 1 flagellin"/>
    <property type="match status" value="1"/>
</dbReference>
<reference evidence="4" key="1">
    <citation type="journal article" date="2014" name="Appl. Environ. Microbiol.">
        <title>Detection and genomic characterization of motility in Lactobacillus curvatus: confirmation of motility in a species outside the Lactobacillus salivarius clade.</title>
        <authorList>
            <person name="Cousin F.J."/>
            <person name="Lynch S.M."/>
            <person name="Harris H.M."/>
            <person name="McCann A."/>
            <person name="Lynch D.B."/>
            <person name="Neville B.A."/>
            <person name="Irisawa T."/>
            <person name="Okada S."/>
            <person name="Endo A."/>
            <person name="O'Toole P.W."/>
        </authorList>
    </citation>
    <scope>NUCLEOTIDE SEQUENCE</scope>
    <source>
        <strain evidence="4">NRIC 0822</strain>
    </source>
</reference>
<dbReference type="Pfam" id="PF00700">
    <property type="entry name" value="Flagellin_C"/>
    <property type="match status" value="1"/>
</dbReference>
<keyword evidence="3" id="KW-0975">Bacterial flagellum</keyword>
<dbReference type="PANTHER" id="PTHR42792:SF1">
    <property type="entry name" value="FLAGELLAR HOOK-ASSOCIATED PROTEIN 3"/>
    <property type="match status" value="1"/>
</dbReference>
<protein>
    <submittedName>
        <fullName evidence="4">Flagellar hook-associated protein 3 FlgL</fullName>
    </submittedName>
</protein>
<dbReference type="AlphaFoldDB" id="A0A0A7RL26"/>
<dbReference type="Pfam" id="PF00669">
    <property type="entry name" value="Flagellin_N"/>
    <property type="match status" value="1"/>
</dbReference>
<dbReference type="InterPro" id="IPR046358">
    <property type="entry name" value="Flagellin_C"/>
</dbReference>
<dbReference type="PANTHER" id="PTHR42792">
    <property type="entry name" value="FLAGELLIN"/>
    <property type="match status" value="1"/>
</dbReference>
<dbReference type="NCBIfam" id="TIGR02550">
    <property type="entry name" value="flagell_flgL"/>
    <property type="match status" value="1"/>
</dbReference>
<evidence type="ECO:0000313" key="4">
    <source>
        <dbReference type="EMBL" id="AJA33918.1"/>
    </source>
</evidence>
<accession>A0A0A7RL26</accession>
<comment type="subcellular location">
    <subcellularLocation>
        <location evidence="1">Bacterial flagellum</location>
    </subcellularLocation>
</comment>
<dbReference type="GO" id="GO:0009424">
    <property type="term" value="C:bacterial-type flagellum hook"/>
    <property type="evidence" value="ECO:0007669"/>
    <property type="project" value="InterPro"/>
</dbReference>
<name>A0A0A7RL26_LATCU</name>
<dbReference type="GO" id="GO:0005198">
    <property type="term" value="F:structural molecule activity"/>
    <property type="evidence" value="ECO:0007669"/>
    <property type="project" value="InterPro"/>
</dbReference>
<dbReference type="GO" id="GO:0071973">
    <property type="term" value="P:bacterial-type flagellum-dependent cell motility"/>
    <property type="evidence" value="ECO:0007669"/>
    <property type="project" value="InterPro"/>
</dbReference>
<evidence type="ECO:0000256" key="2">
    <source>
        <dbReference type="ARBA" id="ARBA00005709"/>
    </source>
</evidence>
<dbReference type="Gene3D" id="1.20.1330.10">
    <property type="entry name" value="f41 fragment of flagellin, N-terminal domain"/>
    <property type="match status" value="1"/>
</dbReference>
<dbReference type="InterPro" id="IPR001029">
    <property type="entry name" value="Flagellin_N"/>
</dbReference>
<organism evidence="4">
    <name type="scientific">Latilactobacillus curvatus</name>
    <name type="common">Lactobacillus curvatus</name>
    <dbReference type="NCBI Taxonomy" id="28038"/>
    <lineage>
        <taxon>Bacteria</taxon>
        <taxon>Bacillati</taxon>
        <taxon>Bacillota</taxon>
        <taxon>Bacilli</taxon>
        <taxon>Lactobacillales</taxon>
        <taxon>Lactobacillaceae</taxon>
        <taxon>Latilactobacillus</taxon>
    </lineage>
</organism>